<name>A0A6J6DXI0_9ZZZZ</name>
<protein>
    <submittedName>
        <fullName evidence="2">Unannotated protein</fullName>
    </submittedName>
</protein>
<accession>A0A6J6DXI0</accession>
<reference evidence="2" key="1">
    <citation type="submission" date="2020-05" db="EMBL/GenBank/DDBJ databases">
        <authorList>
            <person name="Chiriac C."/>
            <person name="Salcher M."/>
            <person name="Ghai R."/>
            <person name="Kavagutti S V."/>
        </authorList>
    </citation>
    <scope>NUCLEOTIDE SEQUENCE</scope>
</reference>
<feature type="region of interest" description="Disordered" evidence="1">
    <location>
        <begin position="256"/>
        <end position="292"/>
    </location>
</feature>
<proteinExistence type="predicted"/>
<dbReference type="AlphaFoldDB" id="A0A6J6DXI0"/>
<organism evidence="2">
    <name type="scientific">freshwater metagenome</name>
    <dbReference type="NCBI Taxonomy" id="449393"/>
    <lineage>
        <taxon>unclassified sequences</taxon>
        <taxon>metagenomes</taxon>
        <taxon>ecological metagenomes</taxon>
    </lineage>
</organism>
<dbReference type="Pfam" id="PF11228">
    <property type="entry name" value="DUF3027"/>
    <property type="match status" value="1"/>
</dbReference>
<evidence type="ECO:0000313" key="2">
    <source>
        <dbReference type="EMBL" id="CAB4568910.1"/>
    </source>
</evidence>
<evidence type="ECO:0000256" key="1">
    <source>
        <dbReference type="SAM" id="MobiDB-lite"/>
    </source>
</evidence>
<gene>
    <name evidence="2" type="ORF">UFOPK1740_00061</name>
</gene>
<dbReference type="EMBL" id="CAEZTU010000002">
    <property type="protein sequence ID" value="CAB4568910.1"/>
    <property type="molecule type" value="Genomic_DNA"/>
</dbReference>
<dbReference type="InterPro" id="IPR021391">
    <property type="entry name" value="DUF3027"/>
</dbReference>
<sequence>MANALETKLSNAKDVARKFLVEEITEQRVGEYLGFVVEGENVATHKFKCVDKAYVGWNWAVTLAIVDSASEVTVSEILLLPGEGAILASSWIPWEQRVEPGDIGVGDVLPTAPDDTRLVPGYTGVDDLFEEKLTPEGWEVGLGRFRVLSVLGKDQTAMRWYDGDRGPRAPIAEAVTDKCVSCGFYVAISGSLGRSFGVCTNKFAADDGKVVSIDHGCGGHSEIVVDLHSIPTGGMVFDDDNLDTAELIDEEVTEVEVAEIDEDDDDDTEVEDLELSADVIDESELEESDEKN</sequence>